<dbReference type="GO" id="GO:0016747">
    <property type="term" value="F:acyltransferase activity, transferring groups other than amino-acyl groups"/>
    <property type="evidence" value="ECO:0007669"/>
    <property type="project" value="InterPro"/>
</dbReference>
<dbReference type="Pfam" id="PF00583">
    <property type="entry name" value="Acetyltransf_1"/>
    <property type="match status" value="1"/>
</dbReference>
<gene>
    <name evidence="2" type="ORF">NCTC9810_00871</name>
</gene>
<name>A0A380WU05_9FIRM</name>
<accession>A0A380WU05</accession>
<reference evidence="2 3" key="1">
    <citation type="submission" date="2018-06" db="EMBL/GenBank/DDBJ databases">
        <authorList>
            <consortium name="Pathogen Informatics"/>
            <person name="Doyle S."/>
        </authorList>
    </citation>
    <scope>NUCLEOTIDE SEQUENCE [LARGE SCALE GENOMIC DNA]</scope>
    <source>
        <strain evidence="2 3">NCTC9810</strain>
    </source>
</reference>
<evidence type="ECO:0000313" key="3">
    <source>
        <dbReference type="Proteomes" id="UP000255124"/>
    </source>
</evidence>
<dbReference type="SUPFAM" id="SSF55729">
    <property type="entry name" value="Acyl-CoA N-acyltransferases (Nat)"/>
    <property type="match status" value="1"/>
</dbReference>
<dbReference type="RefSeq" id="WP_218565044.1">
    <property type="nucleotide sequence ID" value="NZ_UFTA01000002.1"/>
</dbReference>
<dbReference type="InterPro" id="IPR016181">
    <property type="entry name" value="Acyl_CoA_acyltransferase"/>
</dbReference>
<proteinExistence type="predicted"/>
<dbReference type="InterPro" id="IPR000182">
    <property type="entry name" value="GNAT_dom"/>
</dbReference>
<organism evidence="2 3">
    <name type="scientific">Anaerococcus octavius</name>
    <dbReference type="NCBI Taxonomy" id="54007"/>
    <lineage>
        <taxon>Bacteria</taxon>
        <taxon>Bacillati</taxon>
        <taxon>Bacillota</taxon>
        <taxon>Tissierellia</taxon>
        <taxon>Tissierellales</taxon>
        <taxon>Peptoniphilaceae</taxon>
        <taxon>Anaerococcus</taxon>
    </lineage>
</organism>
<dbReference type="Gene3D" id="3.40.630.30">
    <property type="match status" value="1"/>
</dbReference>
<feature type="domain" description="N-acetyltransferase" evidence="1">
    <location>
        <begin position="4"/>
        <end position="61"/>
    </location>
</feature>
<evidence type="ECO:0000259" key="1">
    <source>
        <dbReference type="Pfam" id="PF00583"/>
    </source>
</evidence>
<dbReference type="AlphaFoldDB" id="A0A380WU05"/>
<evidence type="ECO:0000313" key="2">
    <source>
        <dbReference type="EMBL" id="SUU92537.1"/>
    </source>
</evidence>
<protein>
    <recommendedName>
        <fullName evidence="1">N-acetyltransferase domain-containing protein</fullName>
    </recommendedName>
</protein>
<dbReference type="EMBL" id="UFTA01000002">
    <property type="protein sequence ID" value="SUU92537.1"/>
    <property type="molecule type" value="Genomic_DNA"/>
</dbReference>
<sequence length="61" mass="6967">MTDDPNSVCYIKCVDNIVIGFANTALRFDYVEGCQLSPVTYLQGIFVEKSYRKNHYGKELV</sequence>
<dbReference type="Proteomes" id="UP000255124">
    <property type="component" value="Unassembled WGS sequence"/>
</dbReference>